<comment type="caution">
    <text evidence="1">The sequence shown here is derived from an EMBL/GenBank/DDBJ whole genome shotgun (WGS) entry which is preliminary data.</text>
</comment>
<dbReference type="EMBL" id="BJVI01000003">
    <property type="protein sequence ID" value="GEL16643.1"/>
    <property type="molecule type" value="Genomic_DNA"/>
</dbReference>
<dbReference type="AlphaFoldDB" id="A0A511CWM3"/>
<protein>
    <recommendedName>
        <fullName evidence="3">NTP pyrophosphohydrolase</fullName>
    </recommendedName>
</protein>
<proteinExistence type="predicted"/>
<organism evidence="1 2">
    <name type="scientific">Pseudonocardia asaccharolytica DSM 44247 = NBRC 16224</name>
    <dbReference type="NCBI Taxonomy" id="1123024"/>
    <lineage>
        <taxon>Bacteria</taxon>
        <taxon>Bacillati</taxon>
        <taxon>Actinomycetota</taxon>
        <taxon>Actinomycetes</taxon>
        <taxon>Pseudonocardiales</taxon>
        <taxon>Pseudonocardiaceae</taxon>
        <taxon>Pseudonocardia</taxon>
    </lineage>
</organism>
<evidence type="ECO:0000313" key="1">
    <source>
        <dbReference type="EMBL" id="GEL16643.1"/>
    </source>
</evidence>
<sequence>MLTVIVDGANVVGSRPDGWWRDRAGAATRLAERLDGVLGADSGALTRALDIADGTPLRVVLVLEGAARSAAPRTADRQLRVLRAETDGDTAIAALARDLTATGEEVVVVTADRGLRARVHVSGARTVGPGALLRALDPTST</sequence>
<accession>A0A511CWM3</accession>
<reference evidence="1 2" key="1">
    <citation type="submission" date="2019-07" db="EMBL/GenBank/DDBJ databases">
        <title>Whole genome shotgun sequence of Pseudonocardia asaccharolytica NBRC 16224.</title>
        <authorList>
            <person name="Hosoyama A."/>
            <person name="Uohara A."/>
            <person name="Ohji S."/>
            <person name="Ichikawa N."/>
        </authorList>
    </citation>
    <scope>NUCLEOTIDE SEQUENCE [LARGE SCALE GENOMIC DNA]</scope>
    <source>
        <strain evidence="1 2">NBRC 16224</strain>
    </source>
</reference>
<keyword evidence="2" id="KW-1185">Reference proteome</keyword>
<evidence type="ECO:0008006" key="3">
    <source>
        <dbReference type="Google" id="ProtNLM"/>
    </source>
</evidence>
<dbReference type="Proteomes" id="UP000321328">
    <property type="component" value="Unassembled WGS sequence"/>
</dbReference>
<evidence type="ECO:0000313" key="2">
    <source>
        <dbReference type="Proteomes" id="UP000321328"/>
    </source>
</evidence>
<gene>
    <name evidence="1" type="ORF">PA7_04800</name>
</gene>
<dbReference type="STRING" id="1123024.GCA_000423625_02128"/>
<name>A0A511CWM3_9PSEU</name>